<dbReference type="RefSeq" id="WP_004961316.1">
    <property type="nucleotide sequence ID" value="NZ_JAEKCK010000002.1"/>
</dbReference>
<evidence type="ECO:0000313" key="3">
    <source>
        <dbReference type="Proteomes" id="UP000281391"/>
    </source>
</evidence>
<keyword evidence="1" id="KW-0175">Coiled coil</keyword>
<dbReference type="InterPro" id="IPR009951">
    <property type="entry name" value="Host-nuc_inhib_Gam"/>
</dbReference>
<feature type="coiled-coil region" evidence="1">
    <location>
        <begin position="20"/>
        <end position="47"/>
    </location>
</feature>
<name>A0A447KVL0_SEROD</name>
<reference evidence="2 3" key="1">
    <citation type="submission" date="2018-12" db="EMBL/GenBank/DDBJ databases">
        <authorList>
            <consortium name="Pathogen Informatics"/>
        </authorList>
    </citation>
    <scope>NUCLEOTIDE SEQUENCE [LARGE SCALE GENOMIC DNA]</scope>
    <source>
        <strain evidence="2 3">NCTC11214</strain>
    </source>
</reference>
<dbReference type="SUPFAM" id="SSF161266">
    <property type="entry name" value="Gam-like"/>
    <property type="match status" value="1"/>
</dbReference>
<evidence type="ECO:0000256" key="1">
    <source>
        <dbReference type="SAM" id="Coils"/>
    </source>
</evidence>
<evidence type="ECO:0000313" key="2">
    <source>
        <dbReference type="EMBL" id="VDZ61482.1"/>
    </source>
</evidence>
<organism evidence="2 3">
    <name type="scientific">Serratia odorifera</name>
    <dbReference type="NCBI Taxonomy" id="618"/>
    <lineage>
        <taxon>Bacteria</taxon>
        <taxon>Pseudomonadati</taxon>
        <taxon>Pseudomonadota</taxon>
        <taxon>Gammaproteobacteria</taxon>
        <taxon>Enterobacterales</taxon>
        <taxon>Yersiniaceae</taxon>
        <taxon>Serratia</taxon>
    </lineage>
</organism>
<proteinExistence type="predicted"/>
<dbReference type="KEGG" id="sof:NCTC11214_03762"/>
<dbReference type="Pfam" id="PF07352">
    <property type="entry name" value="Phage_Mu_Gam"/>
    <property type="match status" value="1"/>
</dbReference>
<gene>
    <name evidence="2" type="ORF">NCTC11214_03762</name>
</gene>
<dbReference type="Gene3D" id="1.20.5.170">
    <property type="match status" value="1"/>
</dbReference>
<dbReference type="AlphaFoldDB" id="A0A447KVL0"/>
<protein>
    <submittedName>
        <fullName evidence="2">Mu-like prophage host-nuclease inhibitor protein Gam</fullName>
    </submittedName>
</protein>
<dbReference type="GO" id="GO:0042262">
    <property type="term" value="P:DNA protection"/>
    <property type="evidence" value="ECO:0007669"/>
    <property type="project" value="InterPro"/>
</dbReference>
<dbReference type="EMBL" id="LR134117">
    <property type="protein sequence ID" value="VDZ61482.1"/>
    <property type="molecule type" value="Genomic_DNA"/>
</dbReference>
<accession>A0A447KVL0</accession>
<sequence>MRNHSETFNLQDKPRNRDDIAEAIKRLGELDREMSALENELNEKISQLTDRYMTSIKQSKSQYQKLYQDIAIWCEANKERLLTDDGKKSVNLITGEVKWRIRPPAVIVNDPQQALAALKRFGLNQFIRTRETINKEAILHQPEQIKGIAGIAILEGQEDVIVTPYEKALD</sequence>
<dbReference type="Proteomes" id="UP000281391">
    <property type="component" value="Chromosome"/>
</dbReference>
<dbReference type="GO" id="GO:0003690">
    <property type="term" value="F:double-stranded DNA binding"/>
    <property type="evidence" value="ECO:0007669"/>
    <property type="project" value="InterPro"/>
</dbReference>